<gene>
    <name evidence="3" type="ORF">IAC42_07940</name>
</gene>
<evidence type="ECO:0000256" key="1">
    <source>
        <dbReference type="SAM" id="MobiDB-lite"/>
    </source>
</evidence>
<keyword evidence="2" id="KW-0732">Signal</keyword>
<dbReference type="AlphaFoldDB" id="A0A9D9EBD2"/>
<dbReference type="Proteomes" id="UP000823633">
    <property type="component" value="Unassembled WGS sequence"/>
</dbReference>
<reference evidence="3" key="2">
    <citation type="journal article" date="2021" name="PeerJ">
        <title>Extensive microbial diversity within the chicken gut microbiome revealed by metagenomics and culture.</title>
        <authorList>
            <person name="Gilroy R."/>
            <person name="Ravi A."/>
            <person name="Getino M."/>
            <person name="Pursley I."/>
            <person name="Horton D.L."/>
            <person name="Alikhan N.F."/>
            <person name="Baker D."/>
            <person name="Gharbi K."/>
            <person name="Hall N."/>
            <person name="Watson M."/>
            <person name="Adriaenssens E.M."/>
            <person name="Foster-Nyarko E."/>
            <person name="Jarju S."/>
            <person name="Secka A."/>
            <person name="Antonio M."/>
            <person name="Oren A."/>
            <person name="Chaudhuri R.R."/>
            <person name="La Ragione R."/>
            <person name="Hildebrand F."/>
            <person name="Pallen M.J."/>
        </authorList>
    </citation>
    <scope>NUCLEOTIDE SEQUENCE</scope>
    <source>
        <strain evidence="3">11167</strain>
    </source>
</reference>
<evidence type="ECO:0000313" key="4">
    <source>
        <dbReference type="Proteomes" id="UP000823633"/>
    </source>
</evidence>
<feature type="region of interest" description="Disordered" evidence="1">
    <location>
        <begin position="292"/>
        <end position="328"/>
    </location>
</feature>
<feature type="signal peptide" evidence="2">
    <location>
        <begin position="1"/>
        <end position="27"/>
    </location>
</feature>
<dbReference type="PROSITE" id="PS51257">
    <property type="entry name" value="PROKAR_LIPOPROTEIN"/>
    <property type="match status" value="1"/>
</dbReference>
<reference evidence="3" key="1">
    <citation type="submission" date="2020-10" db="EMBL/GenBank/DDBJ databases">
        <authorList>
            <person name="Gilroy R."/>
        </authorList>
    </citation>
    <scope>NUCLEOTIDE SEQUENCE</scope>
    <source>
        <strain evidence="3">11167</strain>
    </source>
</reference>
<sequence length="645" mass="69858">MKKTIVNVLTVCLVMLFVLSSCTLDQALDALRGNKYIEWGWTEADTTNVNAVNDAITNIKPEYTDGLVNEDSNELDLSSVGKDSGLYAIKQATDALKSATGSLTDITITLTDEQETAVKGGVLATMTGTEKNNFMANINSSLNGAQRDVFVETMQEAANESQQSAAKGSMALASAMINTVTQKLGNTEYPTVQGIVESLSSLQSILDSKVSGDGKNITKADVVQTQMITNLVATAAQVASEMRTNQNANPLELDPVKTLINDAVTLSNTSKALSGDFDIISDMLGSIMGLIPSGDSSSGTEGEPATRSFARTAGDKTGDKTKDGTPTTNGPELVYVVVGTDGTVTEYESSTAGAIAVYKLGKVLEFNENDTDETRNDTIRIYNASMEAVGDGLEGLFGATKDNGIYKVTEKVFNSRIEAYRMLSSAYDIIYSVVPEPNDDTSYSEYSFLIDQYKATPNSAIDYALATVLSNLFALVDDKANDNFNFVATLNDFLRINPWISEPDSVVENETCIYLQKSLLDAFGLDINSIASEYGWRYLAEILFSGHIGFDNSPKVTLHNTMSEGDVDDMLYYKAGVLDKMMLVGGFDLETIMSMFQVDTGDTGDIPFNSMKEAVKEMYQNMWDGYSKLDGAKTYLMPSILEETN</sequence>
<feature type="compositionally biased region" description="Basic and acidic residues" evidence="1">
    <location>
        <begin position="313"/>
        <end position="323"/>
    </location>
</feature>
<comment type="caution">
    <text evidence="3">The sequence shown here is derived from an EMBL/GenBank/DDBJ whole genome shotgun (WGS) entry which is preliminary data.</text>
</comment>
<evidence type="ECO:0000256" key="2">
    <source>
        <dbReference type="SAM" id="SignalP"/>
    </source>
</evidence>
<name>A0A9D9EBD2_9SPIR</name>
<dbReference type="EMBL" id="JADIMU010000053">
    <property type="protein sequence ID" value="MBO8443665.1"/>
    <property type="molecule type" value="Genomic_DNA"/>
</dbReference>
<feature type="chain" id="PRO_5039402115" description="Lipoprotein" evidence="2">
    <location>
        <begin position="28"/>
        <end position="645"/>
    </location>
</feature>
<organism evidence="3 4">
    <name type="scientific">Candidatus Aphodenecus pullistercoris</name>
    <dbReference type="NCBI Taxonomy" id="2840669"/>
    <lineage>
        <taxon>Bacteria</taxon>
        <taxon>Pseudomonadati</taxon>
        <taxon>Spirochaetota</taxon>
        <taxon>Spirochaetia</taxon>
        <taxon>Spirochaetales</taxon>
        <taxon>Candidatus Aphodenecus</taxon>
    </lineage>
</organism>
<proteinExistence type="predicted"/>
<accession>A0A9D9EBD2</accession>
<evidence type="ECO:0008006" key="5">
    <source>
        <dbReference type="Google" id="ProtNLM"/>
    </source>
</evidence>
<evidence type="ECO:0000313" key="3">
    <source>
        <dbReference type="EMBL" id="MBO8443665.1"/>
    </source>
</evidence>
<protein>
    <recommendedName>
        <fullName evidence="5">Lipoprotein</fullName>
    </recommendedName>
</protein>